<dbReference type="PANTHER" id="PTHR30582:SF2">
    <property type="entry name" value="L,D-TRANSPEPTIDASE YCIB-RELATED"/>
    <property type="match status" value="1"/>
</dbReference>
<dbReference type="GO" id="GO:0071555">
    <property type="term" value="P:cell wall organization"/>
    <property type="evidence" value="ECO:0007669"/>
    <property type="project" value="UniProtKB-UniRule"/>
</dbReference>
<comment type="similarity">
    <text evidence="2">Belongs to the YkuD family.</text>
</comment>
<dbReference type="PROSITE" id="PS52029">
    <property type="entry name" value="LD_TPASE"/>
    <property type="match status" value="1"/>
</dbReference>
<feature type="signal peptide" evidence="8">
    <location>
        <begin position="1"/>
        <end position="22"/>
    </location>
</feature>
<evidence type="ECO:0000313" key="10">
    <source>
        <dbReference type="EMBL" id="PTW47303.1"/>
    </source>
</evidence>
<feature type="active site" description="Proton donor/acceptor" evidence="7">
    <location>
        <position position="124"/>
    </location>
</feature>
<dbReference type="UniPathway" id="UPA00219"/>
<dbReference type="OrthoDB" id="463216at2"/>
<evidence type="ECO:0000256" key="6">
    <source>
        <dbReference type="ARBA" id="ARBA00023316"/>
    </source>
</evidence>
<evidence type="ECO:0000259" key="9">
    <source>
        <dbReference type="PROSITE" id="PS52029"/>
    </source>
</evidence>
<evidence type="ECO:0000256" key="5">
    <source>
        <dbReference type="ARBA" id="ARBA00022984"/>
    </source>
</evidence>
<dbReference type="AlphaFoldDB" id="A0A2T5U711"/>
<evidence type="ECO:0000256" key="8">
    <source>
        <dbReference type="SAM" id="SignalP"/>
    </source>
</evidence>
<keyword evidence="6 7" id="KW-0961">Cell wall biogenesis/degradation</keyword>
<comment type="caution">
    <text evidence="10">The sequence shown here is derived from an EMBL/GenBank/DDBJ whole genome shotgun (WGS) entry which is preliminary data.</text>
</comment>
<keyword evidence="3" id="KW-0808">Transferase</keyword>
<organism evidence="10 11">
    <name type="scientific">Sphingomonas faeni</name>
    <dbReference type="NCBI Taxonomy" id="185950"/>
    <lineage>
        <taxon>Bacteria</taxon>
        <taxon>Pseudomonadati</taxon>
        <taxon>Pseudomonadota</taxon>
        <taxon>Alphaproteobacteria</taxon>
        <taxon>Sphingomonadales</taxon>
        <taxon>Sphingomonadaceae</taxon>
        <taxon>Sphingomonas</taxon>
    </lineage>
</organism>
<dbReference type="Proteomes" id="UP000244013">
    <property type="component" value="Unassembled WGS sequence"/>
</dbReference>
<dbReference type="PIRSF" id="PIRSF029342">
    <property type="entry name" value="UCP029342_ErfK/YbiS/YcfS/YnhG"/>
    <property type="match status" value="1"/>
</dbReference>
<evidence type="ECO:0000256" key="3">
    <source>
        <dbReference type="ARBA" id="ARBA00022679"/>
    </source>
</evidence>
<keyword evidence="5 7" id="KW-0573">Peptidoglycan synthesis</keyword>
<dbReference type="InterPro" id="IPR005490">
    <property type="entry name" value="LD_TPept_cat_dom"/>
</dbReference>
<keyword evidence="4 7" id="KW-0133">Cell shape</keyword>
<evidence type="ECO:0000256" key="1">
    <source>
        <dbReference type="ARBA" id="ARBA00004752"/>
    </source>
</evidence>
<name>A0A2T5U711_9SPHN</name>
<dbReference type="GO" id="GO:0008360">
    <property type="term" value="P:regulation of cell shape"/>
    <property type="evidence" value="ECO:0007669"/>
    <property type="project" value="UniProtKB-UniRule"/>
</dbReference>
<evidence type="ECO:0000256" key="2">
    <source>
        <dbReference type="ARBA" id="ARBA00005992"/>
    </source>
</evidence>
<dbReference type="InterPro" id="IPR050979">
    <property type="entry name" value="LD-transpeptidase"/>
</dbReference>
<reference evidence="10 11" key="1">
    <citation type="submission" date="2018-04" db="EMBL/GenBank/DDBJ databases">
        <title>Genomic Encyclopedia of Type Strains, Phase III (KMG-III): the genomes of soil and plant-associated and newly described type strains.</title>
        <authorList>
            <person name="Whitman W."/>
        </authorList>
    </citation>
    <scope>NUCLEOTIDE SEQUENCE [LARGE SCALE GENOMIC DNA]</scope>
    <source>
        <strain evidence="10 11">MA-olki</strain>
    </source>
</reference>
<dbReference type="SUPFAM" id="SSF141523">
    <property type="entry name" value="L,D-transpeptidase catalytic domain-like"/>
    <property type="match status" value="1"/>
</dbReference>
<dbReference type="PANTHER" id="PTHR30582">
    <property type="entry name" value="L,D-TRANSPEPTIDASE"/>
    <property type="match status" value="1"/>
</dbReference>
<dbReference type="GO" id="GO:0005576">
    <property type="term" value="C:extracellular region"/>
    <property type="evidence" value="ECO:0007669"/>
    <property type="project" value="TreeGrafter"/>
</dbReference>
<dbReference type="GeneID" id="91005388"/>
<dbReference type="Gene3D" id="2.40.440.10">
    <property type="entry name" value="L,D-transpeptidase catalytic domain-like"/>
    <property type="match status" value="1"/>
</dbReference>
<evidence type="ECO:0000256" key="7">
    <source>
        <dbReference type="PROSITE-ProRule" id="PRU01373"/>
    </source>
</evidence>
<dbReference type="NCBIfam" id="NF004785">
    <property type="entry name" value="PRK06132.1-2"/>
    <property type="match status" value="1"/>
</dbReference>
<accession>A0A2T5U711</accession>
<evidence type="ECO:0000256" key="4">
    <source>
        <dbReference type="ARBA" id="ARBA00022960"/>
    </source>
</evidence>
<keyword evidence="8" id="KW-0732">Signal</keyword>
<gene>
    <name evidence="10" type="ORF">C8J25_10318</name>
</gene>
<comment type="pathway">
    <text evidence="1 7">Cell wall biogenesis; peptidoglycan biosynthesis.</text>
</comment>
<sequence length="313" mass="32725">MTTRRLTCRLALALTFATTASAQVPPSTDGQIERLKPGEYLWAPEIAPAGPVTVIVSLATQKAYAYRNGVPIGVSTVSTGSDGHATPTGVFTVLQKDADHVSNVYKDAAMPFMQRLTWGGIAMHAGNLPGYPASHGCIRLPPAFAKLLFGITRLGITVVITQDARVPVVAVAPRILTSAGSAGGDFAWNPALSPTGPVSIVISGRDRRVVVLRNGIEIGSGAITFDARIERTSAFTLQSVDMGGEHWLRLPLPGDPRTGELTAADRAKGHLPESFRTAIASVMAPGTTLLVTRETLASAGTGTPVTIIEAVGQ</sequence>
<dbReference type="GO" id="GO:0071972">
    <property type="term" value="F:peptidoglycan L,D-transpeptidase activity"/>
    <property type="evidence" value="ECO:0007669"/>
    <property type="project" value="TreeGrafter"/>
</dbReference>
<dbReference type="InterPro" id="IPR016915">
    <property type="entry name" value="UCP029342"/>
</dbReference>
<dbReference type="InterPro" id="IPR038063">
    <property type="entry name" value="Transpep_catalytic_dom"/>
</dbReference>
<feature type="domain" description="L,D-TPase catalytic" evidence="9">
    <location>
        <begin position="52"/>
        <end position="161"/>
    </location>
</feature>
<proteinExistence type="inferred from homology"/>
<protein>
    <submittedName>
        <fullName evidence="10">L,D-transpeptidase-like protein</fullName>
    </submittedName>
</protein>
<dbReference type="GO" id="GO:0016740">
    <property type="term" value="F:transferase activity"/>
    <property type="evidence" value="ECO:0007669"/>
    <property type="project" value="UniProtKB-KW"/>
</dbReference>
<dbReference type="RefSeq" id="WP_107953483.1">
    <property type="nucleotide sequence ID" value="NZ_QAYE01000003.1"/>
</dbReference>
<dbReference type="Pfam" id="PF03734">
    <property type="entry name" value="YkuD"/>
    <property type="match status" value="1"/>
</dbReference>
<feature type="active site" description="Nucleophile" evidence="7">
    <location>
        <position position="137"/>
    </location>
</feature>
<evidence type="ECO:0000313" key="11">
    <source>
        <dbReference type="Proteomes" id="UP000244013"/>
    </source>
</evidence>
<dbReference type="EMBL" id="QAYE01000003">
    <property type="protein sequence ID" value="PTW47303.1"/>
    <property type="molecule type" value="Genomic_DNA"/>
</dbReference>
<dbReference type="GO" id="GO:0018104">
    <property type="term" value="P:peptidoglycan-protein cross-linking"/>
    <property type="evidence" value="ECO:0007669"/>
    <property type="project" value="TreeGrafter"/>
</dbReference>
<dbReference type="CDD" id="cd16913">
    <property type="entry name" value="YkuD_like"/>
    <property type="match status" value="1"/>
</dbReference>
<feature type="chain" id="PRO_5015561594" evidence="8">
    <location>
        <begin position="23"/>
        <end position="313"/>
    </location>
</feature>